<dbReference type="InterPro" id="IPR016812">
    <property type="entry name" value="PPase_methylesterase_euk"/>
</dbReference>
<reference evidence="11 12" key="1">
    <citation type="submission" date="2017-06" db="EMBL/GenBank/DDBJ databases">
        <title>Draft genome sequence of a variant of Elsinoe murrayae.</title>
        <authorList>
            <person name="Cheng Q."/>
        </authorList>
    </citation>
    <scope>NUCLEOTIDE SEQUENCE [LARGE SCALE GENOMIC DNA]</scope>
    <source>
        <strain evidence="11 12">CQ-2017a</strain>
    </source>
</reference>
<evidence type="ECO:0000256" key="2">
    <source>
        <dbReference type="ARBA" id="ARBA00020672"/>
    </source>
</evidence>
<keyword evidence="12" id="KW-1185">Reference proteome</keyword>
<protein>
    <recommendedName>
        <fullName evidence="2 7">Protein phosphatase methylesterase 1</fullName>
        <shortName evidence="7">PME-1</shortName>
        <ecNumber evidence="7">3.1.1.-</ecNumber>
    </recommendedName>
</protein>
<evidence type="ECO:0000256" key="5">
    <source>
        <dbReference type="ARBA" id="ARBA00024741"/>
    </source>
</evidence>
<feature type="active site" evidence="8">
    <location>
        <position position="224"/>
    </location>
</feature>
<evidence type="ECO:0000256" key="9">
    <source>
        <dbReference type="SAM" id="MobiDB-lite"/>
    </source>
</evidence>
<proteinExistence type="inferred from homology"/>
<gene>
    <name evidence="11" type="ORF">CAC42_5648</name>
</gene>
<evidence type="ECO:0000256" key="4">
    <source>
        <dbReference type="ARBA" id="ARBA00022801"/>
    </source>
</evidence>
<comment type="similarity">
    <text evidence="1 7">Belongs to the AB hydrolase superfamily.</text>
</comment>
<dbReference type="EC" id="3.1.1.-" evidence="7"/>
<feature type="active site" evidence="8">
    <location>
        <position position="198"/>
    </location>
</feature>
<comment type="function">
    <text evidence="5">Demethylates proteins that have been reversibly carboxymethylated. Demethylates the phosphatase PP2A catalytic subunit.</text>
</comment>
<feature type="compositionally biased region" description="Polar residues" evidence="9">
    <location>
        <begin position="55"/>
        <end position="67"/>
    </location>
</feature>
<dbReference type="InterPro" id="IPR000073">
    <property type="entry name" value="AB_hydrolase_1"/>
</dbReference>
<dbReference type="Proteomes" id="UP000243797">
    <property type="component" value="Unassembled WGS sequence"/>
</dbReference>
<organism evidence="11 12">
    <name type="scientific">Sphaceloma murrayae</name>
    <dbReference type="NCBI Taxonomy" id="2082308"/>
    <lineage>
        <taxon>Eukaryota</taxon>
        <taxon>Fungi</taxon>
        <taxon>Dikarya</taxon>
        <taxon>Ascomycota</taxon>
        <taxon>Pezizomycotina</taxon>
        <taxon>Dothideomycetes</taxon>
        <taxon>Dothideomycetidae</taxon>
        <taxon>Myriangiales</taxon>
        <taxon>Elsinoaceae</taxon>
        <taxon>Sphaceloma</taxon>
    </lineage>
</organism>
<dbReference type="Pfam" id="PF12697">
    <property type="entry name" value="Abhydrolase_6"/>
    <property type="match status" value="1"/>
</dbReference>
<dbReference type="PANTHER" id="PTHR14189">
    <property type="entry name" value="PROTEIN PHOSPHATASE METHYLESTERASE-1 RELATED"/>
    <property type="match status" value="1"/>
</dbReference>
<dbReference type="InParanoid" id="A0A2K1QYR8"/>
<feature type="domain" description="AB hydrolase-1" evidence="10">
    <location>
        <begin position="112"/>
        <end position="361"/>
    </location>
</feature>
<dbReference type="SUPFAM" id="SSF53474">
    <property type="entry name" value="alpha/beta-Hydrolases"/>
    <property type="match status" value="1"/>
</dbReference>
<comment type="caution">
    <text evidence="11">The sequence shown here is derived from an EMBL/GenBank/DDBJ whole genome shotgun (WGS) entry which is preliminary data.</text>
</comment>
<evidence type="ECO:0000256" key="6">
    <source>
        <dbReference type="ARBA" id="ARBA00049203"/>
    </source>
</evidence>
<accession>A0A2K1QYR8</accession>
<dbReference type="InterPro" id="IPR029058">
    <property type="entry name" value="AB_hydrolase_fold"/>
</dbReference>
<feature type="region of interest" description="Disordered" evidence="9">
    <location>
        <begin position="1"/>
        <end position="71"/>
    </location>
</feature>
<feature type="compositionally biased region" description="Low complexity" evidence="9">
    <location>
        <begin position="40"/>
        <end position="54"/>
    </location>
</feature>
<keyword evidence="3 7" id="KW-0719">Serine esterase</keyword>
<evidence type="ECO:0000256" key="3">
    <source>
        <dbReference type="ARBA" id="ARBA00022487"/>
    </source>
</evidence>
<name>A0A2K1QYR8_9PEZI</name>
<evidence type="ECO:0000256" key="8">
    <source>
        <dbReference type="PIRSR" id="PIRSR022950-1"/>
    </source>
</evidence>
<sequence length="392" mass="42246">MSDMLRALPSIKERPVPLARPPPNVLTPARDRSSSDTDPDASSSDSSASTIDSINTLKPSESNPQTTSSPSISWSSYFAQELHLPHETSTHKAQYHCYFTPPASTKTGPLFICHHGAGASAMSFAPFAASLRTLMPSAGILSLSAREHGSTITTTSPEAADPDFSIPALVSDALTTINLLKSHLSWSDLPPTVFIGHSLGGVVATHIASSASLGPSLIGFLVLDVVEGSALEALAYMKTYLASRPARFDTVPDAVDWHVRSRVLRDPAAAAISVPSLLTRLDDGGWGWRTDLSRTQTWWEDWFKGMSGLFLRGRAAKGLVLAGTDRLDKELMVGQMQGRFQLTVLPEAGHFVHEDCAEKMAGLAVEFFRRNDRSQMVLPPKVGELLAMGKKV</sequence>
<evidence type="ECO:0000259" key="10">
    <source>
        <dbReference type="Pfam" id="PF12697"/>
    </source>
</evidence>
<dbReference type="STRING" id="2082308.A0A2K1QYR8"/>
<dbReference type="OrthoDB" id="194865at2759"/>
<dbReference type="GO" id="GO:0051723">
    <property type="term" value="F:protein methylesterase activity"/>
    <property type="evidence" value="ECO:0007669"/>
    <property type="project" value="UniProtKB-EC"/>
</dbReference>
<evidence type="ECO:0000313" key="11">
    <source>
        <dbReference type="EMBL" id="PNS20198.1"/>
    </source>
</evidence>
<evidence type="ECO:0000256" key="1">
    <source>
        <dbReference type="ARBA" id="ARBA00008645"/>
    </source>
</evidence>
<dbReference type="EMBL" id="NKHZ01000025">
    <property type="protein sequence ID" value="PNS20198.1"/>
    <property type="molecule type" value="Genomic_DNA"/>
</dbReference>
<dbReference type="FunCoup" id="A0A2K1QYR8">
    <property type="interactions" value="820"/>
</dbReference>
<evidence type="ECO:0000313" key="12">
    <source>
        <dbReference type="Proteomes" id="UP000243797"/>
    </source>
</evidence>
<keyword evidence="4 7" id="KW-0378">Hydrolase</keyword>
<comment type="catalytic activity">
    <reaction evidence="6">
        <text>[phosphatase 2A protein]-C-terminal L-leucine methyl ester + H2O = [phosphatase 2A protein]-C-terminal L-leucine + methanol + H(+)</text>
        <dbReference type="Rhea" id="RHEA:48548"/>
        <dbReference type="Rhea" id="RHEA-COMP:12134"/>
        <dbReference type="Rhea" id="RHEA-COMP:12135"/>
        <dbReference type="ChEBI" id="CHEBI:15377"/>
        <dbReference type="ChEBI" id="CHEBI:15378"/>
        <dbReference type="ChEBI" id="CHEBI:17790"/>
        <dbReference type="ChEBI" id="CHEBI:90516"/>
        <dbReference type="ChEBI" id="CHEBI:90517"/>
        <dbReference type="EC" id="3.1.1.89"/>
    </reaction>
</comment>
<feature type="active site" evidence="8">
    <location>
        <position position="350"/>
    </location>
</feature>
<dbReference type="AlphaFoldDB" id="A0A2K1QYR8"/>
<dbReference type="PANTHER" id="PTHR14189:SF0">
    <property type="entry name" value="PROTEIN PHOSPHATASE METHYLESTERASE 1"/>
    <property type="match status" value="1"/>
</dbReference>
<dbReference type="PIRSF" id="PIRSF022950">
    <property type="entry name" value="PPase_methylesterase_euk"/>
    <property type="match status" value="1"/>
</dbReference>
<evidence type="ECO:0000256" key="7">
    <source>
        <dbReference type="PIRNR" id="PIRNR022950"/>
    </source>
</evidence>
<dbReference type="Gene3D" id="3.40.50.1820">
    <property type="entry name" value="alpha/beta hydrolase"/>
    <property type="match status" value="1"/>
</dbReference>